<dbReference type="EMBL" id="AL445564">
    <property type="protein sequence ID" value="CAC13673.1"/>
    <property type="molecule type" value="Genomic_DNA"/>
</dbReference>
<feature type="transmembrane region" description="Helical" evidence="2">
    <location>
        <begin position="713"/>
        <end position="734"/>
    </location>
</feature>
<dbReference type="KEGG" id="mpu:MYPU_5000"/>
<dbReference type="AlphaFoldDB" id="Q98Q68"/>
<dbReference type="NCBIfam" id="NF045829">
    <property type="entry name" value="UU052_fam"/>
    <property type="match status" value="1"/>
</dbReference>
<dbReference type="InterPro" id="IPR054788">
    <property type="entry name" value="MSC_0620_UU052-like"/>
</dbReference>
<keyword evidence="2" id="KW-0472">Membrane</keyword>
<dbReference type="HOGENOM" id="CLU_019559_0_0_14"/>
<feature type="compositionally biased region" description="Pro residues" evidence="1">
    <location>
        <begin position="289"/>
        <end position="309"/>
    </location>
</feature>
<evidence type="ECO:0000313" key="5">
    <source>
        <dbReference type="Proteomes" id="UP000000528"/>
    </source>
</evidence>
<evidence type="ECO:0000256" key="1">
    <source>
        <dbReference type="SAM" id="MobiDB-lite"/>
    </source>
</evidence>
<keyword evidence="3" id="KW-0732">Signal</keyword>
<accession>Q98Q68</accession>
<feature type="signal peptide" evidence="3">
    <location>
        <begin position="1"/>
        <end position="34"/>
    </location>
</feature>
<evidence type="ECO:0000256" key="3">
    <source>
        <dbReference type="SAM" id="SignalP"/>
    </source>
</evidence>
<evidence type="ECO:0000313" key="4">
    <source>
        <dbReference type="EMBL" id="CAC13673.1"/>
    </source>
</evidence>
<dbReference type="eggNOG" id="ENOG5033T9M">
    <property type="taxonomic scope" value="Bacteria"/>
</dbReference>
<dbReference type="PIR" id="D90574">
    <property type="entry name" value="D90574"/>
</dbReference>
<name>Q98Q68_MYCPU</name>
<proteinExistence type="predicted"/>
<feature type="transmembrane region" description="Helical" evidence="2">
    <location>
        <begin position="680"/>
        <end position="701"/>
    </location>
</feature>
<evidence type="ECO:0000256" key="2">
    <source>
        <dbReference type="SAM" id="Phobius"/>
    </source>
</evidence>
<evidence type="ECO:0008006" key="6">
    <source>
        <dbReference type="Google" id="ProtNLM"/>
    </source>
</evidence>
<keyword evidence="2" id="KW-0812">Transmembrane</keyword>
<reference evidence="4 5" key="1">
    <citation type="journal article" date="2001" name="Nucleic Acids Res.">
        <title>The complete genome sequence of the murine respiratory pathogen Mycoplasma pulmonis.</title>
        <authorList>
            <person name="Chambaud I."/>
            <person name="Heilig R."/>
            <person name="Ferris S."/>
            <person name="Barbe V."/>
            <person name="Samson D."/>
            <person name="Galisson F."/>
            <person name="Moszer I."/>
            <person name="Dybvig K."/>
            <person name="Wroblewski H."/>
            <person name="Viari A."/>
            <person name="Rocha E.P.C."/>
            <person name="Blanchard A."/>
        </authorList>
    </citation>
    <scope>NUCLEOTIDE SEQUENCE [LARGE SCALE GENOMIC DNA]</scope>
    <source>
        <strain evidence="4 5">UAB CTIP</strain>
    </source>
</reference>
<organism evidence="5">
    <name type="scientific">Mycoplasmopsis pulmonis (strain UAB CTIP)</name>
    <name type="common">Mycoplasma pulmonis</name>
    <dbReference type="NCBI Taxonomy" id="272635"/>
    <lineage>
        <taxon>Bacteria</taxon>
        <taxon>Bacillati</taxon>
        <taxon>Mycoplasmatota</taxon>
        <taxon>Mycoplasmoidales</taxon>
        <taxon>Metamycoplasmataceae</taxon>
        <taxon>Mycoplasmopsis</taxon>
    </lineage>
</organism>
<keyword evidence="2" id="KW-1133">Transmembrane helix</keyword>
<protein>
    <recommendedName>
        <fullName evidence="6">Transmembrane protein</fullName>
    </recommendedName>
</protein>
<keyword evidence="5" id="KW-1185">Reference proteome</keyword>
<sequence length="736" mass="83613">MNMKNKKKKLVSLALIGSLSLVSVFSLSATPTQAQTESGQNTPKDPQKQKRDVSVAFDQFAGVVSEGLKDAFGKAVFATIGKLKDEKAKIQKIETDAYKKITKTAYIQNIINFLEKNKKEIEQNYSKFGFHTVFLNALSTLKELNWGSVTVEEEKDGKKETKTYEQIVFGEQSDSKNSYVGKIGPNGKVTSTEKIKNIKLLDEIKDTTKKYSEKLINDLYSIIYNEKDAPEISEEDLLKFDEKDSNAAIVFKVPKGFKDWEEYIRSKYSSRFIKFDLEQNRFEDEEQQTPPPPPKPTLPELPKPLPLVPNDPDEGKIEDSNTVNQQSLSILSPIIKDSYLKDIPALIKNFNVDKKSENYFFFNNPVNTRFLYEVTQIHDQGQGPNNSLDQQSQTQGKIRVTVKVSDRNIPESTREYLADVDLPSPIVDISFREKFNHLYEKQIDEVKDVFVSLYKSVGLDDTMKFINLGEGHLIAALLAFNRLGTQIVYGLDFSKLQEEILNKYATGILTKGSVRRSNLEIRRLILSALSASKFTVEGTSTKISPFASIPSAFESVIDKFRQTFKNDIDFDKIKQKFKEANMDIKVLDQLFNKLIKDVFQLQSIANNPNFDIFTWYESYINKTEKITQQIKHLSALTYIGQDTKDPKNPEEDTKTKALKAYNESKVLLNEEKSTQKNVQFILGIILEVVGTLALLGTWISTFTKKNLKKKKTLIILITLISITLIVAGLPLIFLSL</sequence>
<dbReference type="Proteomes" id="UP000000528">
    <property type="component" value="Chromosome"/>
</dbReference>
<feature type="region of interest" description="Disordered" evidence="1">
    <location>
        <begin position="31"/>
        <end position="50"/>
    </location>
</feature>
<feature type="chain" id="PRO_5004322445" description="Transmembrane protein" evidence="3">
    <location>
        <begin position="35"/>
        <end position="736"/>
    </location>
</feature>
<feature type="compositionally biased region" description="Polar residues" evidence="1">
    <location>
        <begin position="31"/>
        <end position="44"/>
    </location>
</feature>
<gene>
    <name evidence="4" type="ordered locus">MYPU_5000</name>
</gene>
<dbReference type="STRING" id="272635.gene:17577102"/>
<feature type="region of interest" description="Disordered" evidence="1">
    <location>
        <begin position="282"/>
        <end position="321"/>
    </location>
</feature>